<evidence type="ECO:0000256" key="6">
    <source>
        <dbReference type="ARBA" id="ARBA00023288"/>
    </source>
</evidence>
<reference evidence="8 9" key="1">
    <citation type="submission" date="2020-07" db="EMBL/GenBank/DDBJ databases">
        <title>Taxonomic revisions and descriptions of new bacterial species based on genomic comparisons in the high-G+C-content subgroup of the family Alcaligenaceae.</title>
        <authorList>
            <person name="Szabo A."/>
            <person name="Felfoldi T."/>
        </authorList>
    </citation>
    <scope>NUCLEOTIDE SEQUENCE [LARGE SCALE GENOMIC DNA]</scope>
    <source>
        <strain evidence="8 9">DSM 25667</strain>
    </source>
</reference>
<dbReference type="OrthoDB" id="9181810at2"/>
<dbReference type="Proteomes" id="UP000554144">
    <property type="component" value="Unassembled WGS sequence"/>
</dbReference>
<dbReference type="GO" id="GO:0009636">
    <property type="term" value="P:response to toxic substance"/>
    <property type="evidence" value="ECO:0007669"/>
    <property type="project" value="InterPro"/>
</dbReference>
<organism evidence="8 9">
    <name type="scientific">Pollutimonas harenae</name>
    <dbReference type="NCBI Taxonomy" id="657015"/>
    <lineage>
        <taxon>Bacteria</taxon>
        <taxon>Pseudomonadati</taxon>
        <taxon>Pseudomonadota</taxon>
        <taxon>Betaproteobacteria</taxon>
        <taxon>Burkholderiales</taxon>
        <taxon>Alcaligenaceae</taxon>
        <taxon>Pollutimonas</taxon>
    </lineage>
</organism>
<evidence type="ECO:0000256" key="7">
    <source>
        <dbReference type="SAM" id="SignalP"/>
    </source>
</evidence>
<name>A0A853H6V7_9BURK</name>
<protein>
    <submittedName>
        <fullName evidence="8">Entericidin A/B family lipoprotein</fullName>
    </submittedName>
</protein>
<gene>
    <name evidence="8" type="ORF">H0A62_09485</name>
</gene>
<accession>A0A853H6V7</accession>
<dbReference type="RefSeq" id="WP_130039385.1">
    <property type="nucleotide sequence ID" value="NZ_JACCEV010000002.1"/>
</dbReference>
<feature type="signal peptide" evidence="7">
    <location>
        <begin position="1"/>
        <end position="19"/>
    </location>
</feature>
<dbReference type="PROSITE" id="PS51257">
    <property type="entry name" value="PROKAR_LIPOPROTEIN"/>
    <property type="match status" value="1"/>
</dbReference>
<evidence type="ECO:0000256" key="4">
    <source>
        <dbReference type="ARBA" id="ARBA00023136"/>
    </source>
</evidence>
<keyword evidence="2" id="KW-1003">Cell membrane</keyword>
<evidence type="ECO:0000256" key="5">
    <source>
        <dbReference type="ARBA" id="ARBA00023139"/>
    </source>
</evidence>
<evidence type="ECO:0000256" key="3">
    <source>
        <dbReference type="ARBA" id="ARBA00022729"/>
    </source>
</evidence>
<dbReference type="Pfam" id="PF08085">
    <property type="entry name" value="Entericidin"/>
    <property type="match status" value="1"/>
</dbReference>
<proteinExistence type="inferred from homology"/>
<keyword evidence="5" id="KW-0564">Palmitate</keyword>
<evidence type="ECO:0000313" key="9">
    <source>
        <dbReference type="Proteomes" id="UP000554144"/>
    </source>
</evidence>
<feature type="chain" id="PRO_5032385264" evidence="7">
    <location>
        <begin position="20"/>
        <end position="43"/>
    </location>
</feature>
<dbReference type="AlphaFoldDB" id="A0A853H6V7"/>
<keyword evidence="4" id="KW-0472">Membrane</keyword>
<dbReference type="InterPro" id="IPR012556">
    <property type="entry name" value="Entericidin"/>
</dbReference>
<evidence type="ECO:0000313" key="8">
    <source>
        <dbReference type="EMBL" id="NYT85834.1"/>
    </source>
</evidence>
<keyword evidence="6 8" id="KW-0449">Lipoprotein</keyword>
<comment type="similarity">
    <text evidence="1">Belongs to the EcnA/EcnB lipoprotein family.</text>
</comment>
<keyword evidence="9" id="KW-1185">Reference proteome</keyword>
<evidence type="ECO:0000256" key="2">
    <source>
        <dbReference type="ARBA" id="ARBA00022475"/>
    </source>
</evidence>
<dbReference type="EMBL" id="JACCEV010000002">
    <property type="protein sequence ID" value="NYT85834.1"/>
    <property type="molecule type" value="Genomic_DNA"/>
</dbReference>
<comment type="caution">
    <text evidence="8">The sequence shown here is derived from an EMBL/GenBank/DDBJ whole genome shotgun (WGS) entry which is preliminary data.</text>
</comment>
<keyword evidence="3 7" id="KW-0732">Signal</keyword>
<evidence type="ECO:0000256" key="1">
    <source>
        <dbReference type="ARBA" id="ARBA00010296"/>
    </source>
</evidence>
<sequence length="43" mass="4329">MTKKILALFALTACLGMVGCTNTVEGAGEDISKAGNAISNSVK</sequence>
<dbReference type="GO" id="GO:0016020">
    <property type="term" value="C:membrane"/>
    <property type="evidence" value="ECO:0007669"/>
    <property type="project" value="InterPro"/>
</dbReference>